<name>A0A7K1U7F5_9BACT</name>
<dbReference type="InterPro" id="IPR013216">
    <property type="entry name" value="Methyltransf_11"/>
</dbReference>
<reference evidence="2 3" key="1">
    <citation type="submission" date="2019-12" db="EMBL/GenBank/DDBJ databases">
        <title>Chitinophaga sp. strain ysch24 (GDMCC 1.1355), whole genome shotgun sequence.</title>
        <authorList>
            <person name="Zhang X."/>
        </authorList>
    </citation>
    <scope>NUCLEOTIDE SEQUENCE [LARGE SCALE GENOMIC DNA]</scope>
    <source>
        <strain evidence="3">ysch24</strain>
    </source>
</reference>
<comment type="caution">
    <text evidence="2">The sequence shown here is derived from an EMBL/GenBank/DDBJ whole genome shotgun (WGS) entry which is preliminary data.</text>
</comment>
<proteinExistence type="predicted"/>
<dbReference type="EMBL" id="WRXN01000008">
    <property type="protein sequence ID" value="MVT10279.1"/>
    <property type="molecule type" value="Genomic_DNA"/>
</dbReference>
<dbReference type="RefSeq" id="WP_157307726.1">
    <property type="nucleotide sequence ID" value="NZ_WRXN01000008.1"/>
</dbReference>
<dbReference type="GO" id="GO:0008757">
    <property type="term" value="F:S-adenosylmethionine-dependent methyltransferase activity"/>
    <property type="evidence" value="ECO:0007669"/>
    <property type="project" value="InterPro"/>
</dbReference>
<dbReference type="SUPFAM" id="SSF53335">
    <property type="entry name" value="S-adenosyl-L-methionine-dependent methyltransferases"/>
    <property type="match status" value="1"/>
</dbReference>
<dbReference type="PANTHER" id="PTHR45180:SF1">
    <property type="entry name" value="OS01G0307686 PROTEIN"/>
    <property type="match status" value="1"/>
</dbReference>
<dbReference type="PANTHER" id="PTHR45180">
    <property type="entry name" value="OS01G0307686 PROTEIN"/>
    <property type="match status" value="1"/>
</dbReference>
<evidence type="ECO:0000259" key="1">
    <source>
        <dbReference type="Pfam" id="PF08241"/>
    </source>
</evidence>
<feature type="domain" description="Methyltransferase type 11" evidence="1">
    <location>
        <begin position="39"/>
        <end position="127"/>
    </location>
</feature>
<dbReference type="InterPro" id="IPR029063">
    <property type="entry name" value="SAM-dependent_MTases_sf"/>
</dbReference>
<dbReference type="AlphaFoldDB" id="A0A7K1U7F5"/>
<gene>
    <name evidence="2" type="ORF">GO493_18550</name>
</gene>
<dbReference type="Proteomes" id="UP000461730">
    <property type="component" value="Unassembled WGS sequence"/>
</dbReference>
<sequence length="245" mass="28746">MKDNFSTQSDHYARYRPGYPDELFSYIAELTPGKEAAWDCGTGNGQVAGKLAAYFRQVYATDISQNQLDNAIPSPNISYSLQPAEKTSFPDKLFDLIIVAQAIHWFNFDDFYREVKRTLKQEGYLVVTGYHLLQIAEEMDALIRSFYEDVVGPYWDEERRYIDEKYQTIPFPFEEIRTPEFSLKLEWTLEHLLGYLNTWSAVKHFQKKNGYNPVDELKEGLRRAWGDQEYRTITLPLLLRIGRLR</sequence>
<dbReference type="Pfam" id="PF08241">
    <property type="entry name" value="Methyltransf_11"/>
    <property type="match status" value="1"/>
</dbReference>
<dbReference type="Gene3D" id="3.40.50.150">
    <property type="entry name" value="Vaccinia Virus protein VP39"/>
    <property type="match status" value="1"/>
</dbReference>
<dbReference type="GO" id="GO:0032259">
    <property type="term" value="P:methylation"/>
    <property type="evidence" value="ECO:0007669"/>
    <property type="project" value="UniProtKB-KW"/>
</dbReference>
<evidence type="ECO:0000313" key="3">
    <source>
        <dbReference type="Proteomes" id="UP000461730"/>
    </source>
</evidence>
<accession>A0A7K1U7F5</accession>
<dbReference type="CDD" id="cd02440">
    <property type="entry name" value="AdoMet_MTases"/>
    <property type="match status" value="1"/>
</dbReference>
<keyword evidence="2" id="KW-0489">Methyltransferase</keyword>
<evidence type="ECO:0000313" key="2">
    <source>
        <dbReference type="EMBL" id="MVT10279.1"/>
    </source>
</evidence>
<keyword evidence="2" id="KW-0808">Transferase</keyword>
<organism evidence="2 3">
    <name type="scientific">Chitinophaga tropicalis</name>
    <dbReference type="NCBI Taxonomy" id="2683588"/>
    <lineage>
        <taxon>Bacteria</taxon>
        <taxon>Pseudomonadati</taxon>
        <taxon>Bacteroidota</taxon>
        <taxon>Chitinophagia</taxon>
        <taxon>Chitinophagales</taxon>
        <taxon>Chitinophagaceae</taxon>
        <taxon>Chitinophaga</taxon>
    </lineage>
</organism>
<keyword evidence="3" id="KW-1185">Reference proteome</keyword>
<protein>
    <submittedName>
        <fullName evidence="2">Methyltransferase domain-containing protein</fullName>
    </submittedName>
</protein>